<dbReference type="PANTHER" id="PTHR23147">
    <property type="entry name" value="SERINE/ARGININE RICH SPLICING FACTOR"/>
    <property type="match status" value="1"/>
</dbReference>
<evidence type="ECO:0000256" key="3">
    <source>
        <dbReference type="ARBA" id="ARBA00023187"/>
    </source>
</evidence>
<feature type="region of interest" description="Disordered" evidence="6">
    <location>
        <begin position="160"/>
        <end position="280"/>
    </location>
</feature>
<keyword evidence="4" id="KW-0479">Metal-binding</keyword>
<feature type="compositionally biased region" description="Low complexity" evidence="6">
    <location>
        <begin position="108"/>
        <end position="117"/>
    </location>
</feature>
<keyword evidence="4" id="KW-0863">Zinc-finger</keyword>
<keyword evidence="4" id="KW-0862">Zinc</keyword>
<gene>
    <name evidence="9" type="ORF">HID58_008142</name>
</gene>
<evidence type="ECO:0000313" key="9">
    <source>
        <dbReference type="EMBL" id="KAH0931025.1"/>
    </source>
</evidence>
<feature type="domain" description="CCHC-type" evidence="8">
    <location>
        <begin position="126"/>
        <end position="140"/>
    </location>
</feature>
<dbReference type="Gene3D" id="4.10.60.10">
    <property type="entry name" value="Zinc finger, CCHC-type"/>
    <property type="match status" value="2"/>
</dbReference>
<comment type="caution">
    <text evidence="9">The sequence shown here is derived from an EMBL/GenBank/DDBJ whole genome shotgun (WGS) entry which is preliminary data.</text>
</comment>
<evidence type="ECO:0000256" key="5">
    <source>
        <dbReference type="PROSITE-ProRule" id="PRU00176"/>
    </source>
</evidence>
<keyword evidence="5" id="KW-0694">RNA-binding</keyword>
<evidence type="ECO:0000256" key="4">
    <source>
        <dbReference type="PROSITE-ProRule" id="PRU00047"/>
    </source>
</evidence>
<organism evidence="9 10">
    <name type="scientific">Brassica napus</name>
    <name type="common">Rape</name>
    <dbReference type="NCBI Taxonomy" id="3708"/>
    <lineage>
        <taxon>Eukaryota</taxon>
        <taxon>Viridiplantae</taxon>
        <taxon>Streptophyta</taxon>
        <taxon>Embryophyta</taxon>
        <taxon>Tracheophyta</taxon>
        <taxon>Spermatophyta</taxon>
        <taxon>Magnoliopsida</taxon>
        <taxon>eudicotyledons</taxon>
        <taxon>Gunneridae</taxon>
        <taxon>Pentapetalae</taxon>
        <taxon>rosids</taxon>
        <taxon>malvids</taxon>
        <taxon>Brassicales</taxon>
        <taxon>Brassicaceae</taxon>
        <taxon>Brassiceae</taxon>
        <taxon>Brassica</taxon>
    </lineage>
</organism>
<feature type="non-terminal residue" evidence="9">
    <location>
        <position position="1"/>
    </location>
</feature>
<keyword evidence="3" id="KW-0508">mRNA splicing</keyword>
<dbReference type="InterPro" id="IPR001878">
    <property type="entry name" value="Znf_CCHC"/>
</dbReference>
<dbReference type="Proteomes" id="UP000824890">
    <property type="component" value="Unassembled WGS sequence"/>
</dbReference>
<feature type="compositionally biased region" description="Polar residues" evidence="6">
    <location>
        <begin position="254"/>
        <end position="271"/>
    </location>
</feature>
<protein>
    <submittedName>
        <fullName evidence="9">Uncharacterized protein</fullName>
    </submittedName>
</protein>
<feature type="region of interest" description="Disordered" evidence="6">
    <location>
        <begin position="95"/>
        <end position="122"/>
    </location>
</feature>
<dbReference type="SMART" id="SM00343">
    <property type="entry name" value="ZnF_C2HC"/>
    <property type="match status" value="2"/>
</dbReference>
<evidence type="ECO:0000256" key="2">
    <source>
        <dbReference type="ARBA" id="ARBA00022728"/>
    </source>
</evidence>
<dbReference type="InterPro" id="IPR000504">
    <property type="entry name" value="RRM_dom"/>
</dbReference>
<keyword evidence="1" id="KW-0507">mRNA processing</keyword>
<evidence type="ECO:0000259" key="7">
    <source>
        <dbReference type="PROSITE" id="PS50102"/>
    </source>
</evidence>
<keyword evidence="2" id="KW-0747">Spliceosome</keyword>
<feature type="compositionally biased region" description="Low complexity" evidence="6">
    <location>
        <begin position="197"/>
        <end position="207"/>
    </location>
</feature>
<accession>A0ABQ8DNT4</accession>
<dbReference type="Gene3D" id="3.30.70.330">
    <property type="match status" value="1"/>
</dbReference>
<dbReference type="EMBL" id="JAGKQM010000003">
    <property type="protein sequence ID" value="KAH0931025.1"/>
    <property type="molecule type" value="Genomic_DNA"/>
</dbReference>
<evidence type="ECO:0000256" key="6">
    <source>
        <dbReference type="SAM" id="MobiDB-lite"/>
    </source>
</evidence>
<dbReference type="InterPro" id="IPR036875">
    <property type="entry name" value="Znf_CCHC_sf"/>
</dbReference>
<evidence type="ECO:0000313" key="10">
    <source>
        <dbReference type="Proteomes" id="UP000824890"/>
    </source>
</evidence>
<dbReference type="InterPro" id="IPR012677">
    <property type="entry name" value="Nucleotide-bd_a/b_plait_sf"/>
</dbReference>
<dbReference type="SUPFAM" id="SSF57756">
    <property type="entry name" value="Retrovirus zinc finger-like domains"/>
    <property type="match status" value="1"/>
</dbReference>
<proteinExistence type="predicted"/>
<reference evidence="9 10" key="1">
    <citation type="submission" date="2021-05" db="EMBL/GenBank/DDBJ databases">
        <title>Genome Assembly of Synthetic Allotetraploid Brassica napus Reveals Homoeologous Exchanges between Subgenomes.</title>
        <authorList>
            <person name="Davis J.T."/>
        </authorList>
    </citation>
    <scope>NUCLEOTIDE SEQUENCE [LARGE SCALE GENOMIC DNA]</scope>
    <source>
        <strain evidence="10">cv. Da-Ae</strain>
        <tissue evidence="9">Seedling</tissue>
    </source>
</reference>
<sequence length="280" mass="30837">IKRCLVMKIVTEAQDSMLATCPPELGLVMLNVSLANMEATDSVEIKGKPCFTIVRDVDMKRDFAFVDFSDPRDADDARYRLDGRDVDGSRIVVEFAKGTPRGSGSGYGSREISSSRGGPPPPGSGRCFNCGLDGHWARDCTAGDWKNKCYRCGDRGHIERNCKNSPKKLKRDQSYSRSPVRSRSPPRPSRRNRSRSKSPSYSRSRSPVRTEKARTPEPAARSRSPEPTVVNSPPLKDINHSLSPNEKSPVPEKNGQSPKGQENGNGTNGQDHSPRDEPSP</sequence>
<dbReference type="SUPFAM" id="SSF54928">
    <property type="entry name" value="RNA-binding domain, RBD"/>
    <property type="match status" value="1"/>
</dbReference>
<name>A0ABQ8DNT4_BRANA</name>
<dbReference type="InterPro" id="IPR050907">
    <property type="entry name" value="SRSF"/>
</dbReference>
<feature type="domain" description="CCHC-type" evidence="8">
    <location>
        <begin position="148"/>
        <end position="164"/>
    </location>
</feature>
<keyword evidence="10" id="KW-1185">Reference proteome</keyword>
<dbReference type="Pfam" id="PF00098">
    <property type="entry name" value="zf-CCHC"/>
    <property type="match status" value="2"/>
</dbReference>
<dbReference type="Pfam" id="PF00076">
    <property type="entry name" value="RRM_1"/>
    <property type="match status" value="1"/>
</dbReference>
<evidence type="ECO:0000259" key="8">
    <source>
        <dbReference type="PROSITE" id="PS50158"/>
    </source>
</evidence>
<feature type="domain" description="RRM" evidence="7">
    <location>
        <begin position="30"/>
        <end position="98"/>
    </location>
</feature>
<dbReference type="PROSITE" id="PS50158">
    <property type="entry name" value="ZF_CCHC"/>
    <property type="match status" value="2"/>
</dbReference>
<evidence type="ECO:0000256" key="1">
    <source>
        <dbReference type="ARBA" id="ARBA00022664"/>
    </source>
</evidence>
<dbReference type="InterPro" id="IPR035979">
    <property type="entry name" value="RBD_domain_sf"/>
</dbReference>
<dbReference type="PROSITE" id="PS50102">
    <property type="entry name" value="RRM"/>
    <property type="match status" value="1"/>
</dbReference>